<feature type="region of interest" description="Disordered" evidence="1">
    <location>
        <begin position="218"/>
        <end position="263"/>
    </location>
</feature>
<gene>
    <name evidence="2" type="primary">A06g504550.1_BraROA</name>
    <name evidence="2" type="ORF">IGI04_023259</name>
</gene>
<organism evidence="2 3">
    <name type="scientific">Brassica rapa subsp. trilocularis</name>
    <dbReference type="NCBI Taxonomy" id="1813537"/>
    <lineage>
        <taxon>Eukaryota</taxon>
        <taxon>Viridiplantae</taxon>
        <taxon>Streptophyta</taxon>
        <taxon>Embryophyta</taxon>
        <taxon>Tracheophyta</taxon>
        <taxon>Spermatophyta</taxon>
        <taxon>Magnoliopsida</taxon>
        <taxon>eudicotyledons</taxon>
        <taxon>Gunneridae</taxon>
        <taxon>Pentapetalae</taxon>
        <taxon>rosids</taxon>
        <taxon>malvids</taxon>
        <taxon>Brassicales</taxon>
        <taxon>Brassicaceae</taxon>
        <taxon>Brassiceae</taxon>
        <taxon>Brassica</taxon>
    </lineage>
</organism>
<dbReference type="EMBL" id="JADBGQ010000006">
    <property type="protein sequence ID" value="KAG5393296.1"/>
    <property type="molecule type" value="Genomic_DNA"/>
</dbReference>
<reference evidence="2 3" key="1">
    <citation type="submission" date="2021-03" db="EMBL/GenBank/DDBJ databases">
        <authorList>
            <person name="King G.J."/>
            <person name="Bancroft I."/>
            <person name="Baten A."/>
            <person name="Bloomfield J."/>
            <person name="Borpatragohain P."/>
            <person name="He Z."/>
            <person name="Irish N."/>
            <person name="Irwin J."/>
            <person name="Liu K."/>
            <person name="Mauleon R.P."/>
            <person name="Moore J."/>
            <person name="Morris R."/>
            <person name="Ostergaard L."/>
            <person name="Wang B."/>
            <person name="Wells R."/>
        </authorList>
    </citation>
    <scope>NUCLEOTIDE SEQUENCE [LARGE SCALE GENOMIC DNA]</scope>
    <source>
        <strain evidence="2">R-o-18</strain>
        <tissue evidence="2">Leaf</tissue>
    </source>
</reference>
<name>A0ABQ7M5P5_BRACM</name>
<dbReference type="Proteomes" id="UP000823674">
    <property type="component" value="Chromosome A06"/>
</dbReference>
<protein>
    <submittedName>
        <fullName evidence="2">Uncharacterized protein</fullName>
    </submittedName>
</protein>
<keyword evidence="3" id="KW-1185">Reference proteome</keyword>
<feature type="compositionally biased region" description="Basic and acidic residues" evidence="1">
    <location>
        <begin position="223"/>
        <end position="240"/>
    </location>
</feature>
<comment type="caution">
    <text evidence="2">The sequence shown here is derived from an EMBL/GenBank/DDBJ whole genome shotgun (WGS) entry which is preliminary data.</text>
</comment>
<evidence type="ECO:0000256" key="1">
    <source>
        <dbReference type="SAM" id="MobiDB-lite"/>
    </source>
</evidence>
<sequence>MFTTPDLDSVFIRVGFRSPSLRVFFSSLAFLSISVVGVKNGYDKFNIQNILPYEKALRKRESRRPTKARNRSLRSDRTSVPLGRYVATELGKARLLHSVATERSSRSVATDRARAKARSLRSDRALVLLGRYVATELGQAPARSLLVPLGRYVATERARPATRLRSLRSDRALVPLGRYGAIGLEPKFGRCVAIELFRTSTDINPCILVKPSNAISRRPYRSKRVESEDGPKGPKTRLEAHPTISQLKARKPQHGLRLAHKEG</sequence>
<proteinExistence type="predicted"/>
<evidence type="ECO:0000313" key="2">
    <source>
        <dbReference type="EMBL" id="KAG5393296.1"/>
    </source>
</evidence>
<evidence type="ECO:0000313" key="3">
    <source>
        <dbReference type="Proteomes" id="UP000823674"/>
    </source>
</evidence>
<feature type="compositionally biased region" description="Basic residues" evidence="1">
    <location>
        <begin position="248"/>
        <end position="263"/>
    </location>
</feature>
<accession>A0ABQ7M5P5</accession>